<evidence type="ECO:0000259" key="8">
    <source>
        <dbReference type="SMART" id="SM00225"/>
    </source>
</evidence>
<dbReference type="InterPro" id="IPR028325">
    <property type="entry name" value="VG_K_chnl"/>
</dbReference>
<dbReference type="InterPro" id="IPR000210">
    <property type="entry name" value="BTB/POZ_dom"/>
</dbReference>
<dbReference type="CDD" id="cd18317">
    <property type="entry name" value="BTB_POZ_Kv"/>
    <property type="match status" value="1"/>
</dbReference>
<dbReference type="AlphaFoldDB" id="A0A8S4A4X3"/>
<evidence type="ECO:0000313" key="9">
    <source>
        <dbReference type="EMBL" id="CAG5135358.1"/>
    </source>
</evidence>
<dbReference type="GO" id="GO:0051260">
    <property type="term" value="P:protein homooligomerization"/>
    <property type="evidence" value="ECO:0007669"/>
    <property type="project" value="InterPro"/>
</dbReference>
<dbReference type="GO" id="GO:0008076">
    <property type="term" value="C:voltage-gated potassium channel complex"/>
    <property type="evidence" value="ECO:0007669"/>
    <property type="project" value="InterPro"/>
</dbReference>
<evidence type="ECO:0000256" key="7">
    <source>
        <dbReference type="ARBA" id="ARBA00023303"/>
    </source>
</evidence>
<evidence type="ECO:0000256" key="4">
    <source>
        <dbReference type="ARBA" id="ARBA00022989"/>
    </source>
</evidence>
<comment type="caution">
    <text evidence="9">The sequence shown here is derived from an EMBL/GenBank/DDBJ whole genome shotgun (WGS) entry which is preliminary data.</text>
</comment>
<keyword evidence="4" id="KW-1133">Transmembrane helix</keyword>
<keyword evidence="10" id="KW-1185">Reference proteome</keyword>
<keyword evidence="7" id="KW-0407">Ion channel</keyword>
<dbReference type="EMBL" id="CAJHNH020008223">
    <property type="protein sequence ID" value="CAG5135358.1"/>
    <property type="molecule type" value="Genomic_DNA"/>
</dbReference>
<evidence type="ECO:0000313" key="10">
    <source>
        <dbReference type="Proteomes" id="UP000678393"/>
    </source>
</evidence>
<dbReference type="Proteomes" id="UP000678393">
    <property type="component" value="Unassembled WGS sequence"/>
</dbReference>
<gene>
    <name evidence="9" type="ORF">CUNI_LOCUS20916</name>
</gene>
<keyword evidence="5" id="KW-0406">Ion transport</keyword>
<name>A0A8S4A4X3_9EUPU</name>
<reference evidence="9" key="1">
    <citation type="submission" date="2021-04" db="EMBL/GenBank/DDBJ databases">
        <authorList>
            <consortium name="Molecular Ecology Group"/>
        </authorList>
    </citation>
    <scope>NUCLEOTIDE SEQUENCE</scope>
</reference>
<dbReference type="InterPro" id="IPR003131">
    <property type="entry name" value="T1-type_BTB"/>
</dbReference>
<dbReference type="SMART" id="SM00225">
    <property type="entry name" value="BTB"/>
    <property type="match status" value="1"/>
</dbReference>
<dbReference type="Gene3D" id="3.30.710.10">
    <property type="entry name" value="Potassium Channel Kv1.1, Chain A"/>
    <property type="match status" value="1"/>
</dbReference>
<evidence type="ECO:0000256" key="5">
    <source>
        <dbReference type="ARBA" id="ARBA00023065"/>
    </source>
</evidence>
<dbReference type="InterPro" id="IPR003974">
    <property type="entry name" value="K_chnl_volt-dep_Kv3"/>
</dbReference>
<keyword evidence="3" id="KW-0812">Transmembrane</keyword>
<evidence type="ECO:0000256" key="2">
    <source>
        <dbReference type="ARBA" id="ARBA00022448"/>
    </source>
</evidence>
<evidence type="ECO:0000256" key="1">
    <source>
        <dbReference type="ARBA" id="ARBA00004141"/>
    </source>
</evidence>
<dbReference type="GO" id="GO:0005249">
    <property type="term" value="F:voltage-gated potassium channel activity"/>
    <property type="evidence" value="ECO:0007669"/>
    <property type="project" value="InterPro"/>
</dbReference>
<feature type="domain" description="BTB" evidence="8">
    <location>
        <begin position="19"/>
        <end position="113"/>
    </location>
</feature>
<dbReference type="PANTHER" id="PTHR11537:SF254">
    <property type="entry name" value="POTASSIUM VOLTAGE-GATED CHANNEL PROTEIN SHAB"/>
    <property type="match status" value="1"/>
</dbReference>
<comment type="subcellular location">
    <subcellularLocation>
        <location evidence="1">Membrane</location>
        <topology evidence="1">Multi-pass membrane protein</topology>
    </subcellularLocation>
</comment>
<keyword evidence="6" id="KW-0472">Membrane</keyword>
<dbReference type="GO" id="GO:0001508">
    <property type="term" value="P:action potential"/>
    <property type="evidence" value="ECO:0007669"/>
    <property type="project" value="TreeGrafter"/>
</dbReference>
<dbReference type="OrthoDB" id="6153977at2759"/>
<dbReference type="SUPFAM" id="SSF54695">
    <property type="entry name" value="POZ domain"/>
    <property type="match status" value="1"/>
</dbReference>
<dbReference type="PANTHER" id="PTHR11537">
    <property type="entry name" value="VOLTAGE-GATED POTASSIUM CHANNEL"/>
    <property type="match status" value="1"/>
</dbReference>
<organism evidence="9 10">
    <name type="scientific">Candidula unifasciata</name>
    <dbReference type="NCBI Taxonomy" id="100452"/>
    <lineage>
        <taxon>Eukaryota</taxon>
        <taxon>Metazoa</taxon>
        <taxon>Spiralia</taxon>
        <taxon>Lophotrochozoa</taxon>
        <taxon>Mollusca</taxon>
        <taxon>Gastropoda</taxon>
        <taxon>Heterobranchia</taxon>
        <taxon>Euthyneura</taxon>
        <taxon>Panpulmonata</taxon>
        <taxon>Eupulmonata</taxon>
        <taxon>Stylommatophora</taxon>
        <taxon>Helicina</taxon>
        <taxon>Helicoidea</taxon>
        <taxon>Geomitridae</taxon>
        <taxon>Candidula</taxon>
    </lineage>
</organism>
<dbReference type="Pfam" id="PF02214">
    <property type="entry name" value="BTB_2"/>
    <property type="match status" value="1"/>
</dbReference>
<dbReference type="InterPro" id="IPR011333">
    <property type="entry name" value="SKP1/BTB/POZ_sf"/>
</dbReference>
<feature type="non-terminal residue" evidence="9">
    <location>
        <position position="127"/>
    </location>
</feature>
<sequence length="127" mass="14807">MAHAKPDSHDCEAAIPESDRLYLNVGGTVFITSRFTLRRYPYTRLGRLAMTSLQELHFDRDPRLMGFILDLYRTGQLHVPRNCCSMAMKCEMKFWDIPTDLVSECCWTVFEEGDRRQVIIDDIDKTL</sequence>
<evidence type="ECO:0000256" key="3">
    <source>
        <dbReference type="ARBA" id="ARBA00022692"/>
    </source>
</evidence>
<evidence type="ECO:0000256" key="6">
    <source>
        <dbReference type="ARBA" id="ARBA00023136"/>
    </source>
</evidence>
<keyword evidence="2" id="KW-0813">Transport</keyword>
<proteinExistence type="predicted"/>
<protein>
    <recommendedName>
        <fullName evidence="8">BTB domain-containing protein</fullName>
    </recommendedName>
</protein>
<dbReference type="PRINTS" id="PR01498">
    <property type="entry name" value="SHAWCHANNEL"/>
</dbReference>
<accession>A0A8S4A4X3</accession>